<evidence type="ECO:0000256" key="4">
    <source>
        <dbReference type="ARBA" id="ARBA00022692"/>
    </source>
</evidence>
<feature type="compositionally biased region" description="Polar residues" evidence="12">
    <location>
        <begin position="19"/>
        <end position="36"/>
    </location>
</feature>
<dbReference type="GO" id="GO:0005886">
    <property type="term" value="C:plasma membrane"/>
    <property type="evidence" value="ECO:0007669"/>
    <property type="project" value="TreeGrafter"/>
</dbReference>
<feature type="compositionally biased region" description="Basic and acidic residues" evidence="12">
    <location>
        <begin position="1"/>
        <end position="11"/>
    </location>
</feature>
<name>A0A9X0CWQ5_9CNID</name>
<evidence type="ECO:0000256" key="9">
    <source>
        <dbReference type="ARBA" id="ARBA00023201"/>
    </source>
</evidence>
<keyword evidence="8 13" id="KW-0472">Membrane</keyword>
<gene>
    <name evidence="14" type="primary">ASIC2_5</name>
    <name evidence="14" type="ORF">OS493_023626</name>
</gene>
<keyword evidence="3 11" id="KW-0894">Sodium channel</keyword>
<keyword evidence="2 11" id="KW-0813">Transport</keyword>
<evidence type="ECO:0000256" key="13">
    <source>
        <dbReference type="SAM" id="Phobius"/>
    </source>
</evidence>
<comment type="subcellular location">
    <subcellularLocation>
        <location evidence="1">Membrane</location>
        <topology evidence="1">Multi-pass membrane protein</topology>
    </subcellularLocation>
</comment>
<dbReference type="AlphaFoldDB" id="A0A9X0CWQ5"/>
<keyword evidence="6" id="KW-0915">Sodium</keyword>
<evidence type="ECO:0000256" key="11">
    <source>
        <dbReference type="RuleBase" id="RU000679"/>
    </source>
</evidence>
<organism evidence="14 15">
    <name type="scientific">Desmophyllum pertusum</name>
    <dbReference type="NCBI Taxonomy" id="174260"/>
    <lineage>
        <taxon>Eukaryota</taxon>
        <taxon>Metazoa</taxon>
        <taxon>Cnidaria</taxon>
        <taxon>Anthozoa</taxon>
        <taxon>Hexacorallia</taxon>
        <taxon>Scleractinia</taxon>
        <taxon>Caryophylliina</taxon>
        <taxon>Caryophylliidae</taxon>
        <taxon>Desmophyllum</taxon>
    </lineage>
</organism>
<sequence length="345" mass="38512">MSNEQIPDRKPSYRKAVGANTTKNQAKNSSFQNDAITSSDPVVARINSDVELNGSGSAKNRDIPMETFFIQDDVNGDKRPRREKWNDFAESTTLHGFRFIFVRASLWIRLLWIFLLLSFTGYVIYSIYSSIAKYFDFPIATIMKIYHPQEGLEFPVVTLCPMTRLTKTKISMTDDNPWFNKLGLNIAACNTTAAVRAGRPCGEALLCCCSSYNGSDISVAVNCTNDYKTDLLEVIKKNKGSFNDRKFQETYGPNIRRMIIPNTCQFGLSEEGCSSEDFDPIVTELGLCYSFNSARHGEQILNASYGDISAGLSVILNLNLNDHMVGSFSEGIGLLYTIKGYTSIP</sequence>
<feature type="region of interest" description="Disordered" evidence="12">
    <location>
        <begin position="1"/>
        <end position="36"/>
    </location>
</feature>
<dbReference type="GO" id="GO:0015280">
    <property type="term" value="F:ligand-gated sodium channel activity"/>
    <property type="evidence" value="ECO:0007669"/>
    <property type="project" value="TreeGrafter"/>
</dbReference>
<comment type="caution">
    <text evidence="14">The sequence shown here is derived from an EMBL/GenBank/DDBJ whole genome shotgun (WGS) entry which is preliminary data.</text>
</comment>
<feature type="transmembrane region" description="Helical" evidence="13">
    <location>
        <begin position="106"/>
        <end position="128"/>
    </location>
</feature>
<proteinExistence type="inferred from homology"/>
<dbReference type="EMBL" id="MU826367">
    <property type="protein sequence ID" value="KAJ7378371.1"/>
    <property type="molecule type" value="Genomic_DNA"/>
</dbReference>
<evidence type="ECO:0000256" key="10">
    <source>
        <dbReference type="ARBA" id="ARBA00023303"/>
    </source>
</evidence>
<keyword evidence="10 11" id="KW-0407">Ion channel</keyword>
<evidence type="ECO:0000256" key="2">
    <source>
        <dbReference type="ARBA" id="ARBA00022448"/>
    </source>
</evidence>
<evidence type="ECO:0000256" key="1">
    <source>
        <dbReference type="ARBA" id="ARBA00004141"/>
    </source>
</evidence>
<reference evidence="14" key="1">
    <citation type="submission" date="2023-01" db="EMBL/GenBank/DDBJ databases">
        <title>Genome assembly of the deep-sea coral Lophelia pertusa.</title>
        <authorList>
            <person name="Herrera S."/>
            <person name="Cordes E."/>
        </authorList>
    </citation>
    <scope>NUCLEOTIDE SEQUENCE</scope>
    <source>
        <strain evidence="14">USNM1676648</strain>
        <tissue evidence="14">Polyp</tissue>
    </source>
</reference>
<dbReference type="OrthoDB" id="6021021at2759"/>
<evidence type="ECO:0000256" key="12">
    <source>
        <dbReference type="SAM" id="MobiDB-lite"/>
    </source>
</evidence>
<dbReference type="Pfam" id="PF00858">
    <property type="entry name" value="ASC"/>
    <property type="match status" value="1"/>
</dbReference>
<dbReference type="InterPro" id="IPR001873">
    <property type="entry name" value="ENaC"/>
</dbReference>
<dbReference type="PANTHER" id="PTHR11690:SF296">
    <property type="entry name" value="DEGENERIN-LIKE PROTEIN DEL-10"/>
    <property type="match status" value="1"/>
</dbReference>
<keyword evidence="7 11" id="KW-0406">Ion transport</keyword>
<evidence type="ECO:0000256" key="6">
    <source>
        <dbReference type="ARBA" id="ARBA00023053"/>
    </source>
</evidence>
<dbReference type="Gene3D" id="2.60.470.10">
    <property type="entry name" value="Acid-sensing ion channels like domains"/>
    <property type="match status" value="1"/>
</dbReference>
<accession>A0A9X0CWQ5</accession>
<evidence type="ECO:0000313" key="14">
    <source>
        <dbReference type="EMBL" id="KAJ7378371.1"/>
    </source>
</evidence>
<keyword evidence="4 11" id="KW-0812">Transmembrane</keyword>
<comment type="similarity">
    <text evidence="11">Belongs to the amiloride-sensitive sodium channel (TC 1.A.6) family.</text>
</comment>
<evidence type="ECO:0000256" key="3">
    <source>
        <dbReference type="ARBA" id="ARBA00022461"/>
    </source>
</evidence>
<dbReference type="PANTHER" id="PTHR11690">
    <property type="entry name" value="AMILORIDE-SENSITIVE SODIUM CHANNEL-RELATED"/>
    <property type="match status" value="1"/>
</dbReference>
<keyword evidence="5 13" id="KW-1133">Transmembrane helix</keyword>
<evidence type="ECO:0000313" key="15">
    <source>
        <dbReference type="Proteomes" id="UP001163046"/>
    </source>
</evidence>
<evidence type="ECO:0000256" key="5">
    <source>
        <dbReference type="ARBA" id="ARBA00022989"/>
    </source>
</evidence>
<keyword evidence="9 11" id="KW-0739">Sodium transport</keyword>
<evidence type="ECO:0000256" key="7">
    <source>
        <dbReference type="ARBA" id="ARBA00023065"/>
    </source>
</evidence>
<evidence type="ECO:0000256" key="8">
    <source>
        <dbReference type="ARBA" id="ARBA00023136"/>
    </source>
</evidence>
<dbReference type="Proteomes" id="UP001163046">
    <property type="component" value="Unassembled WGS sequence"/>
</dbReference>
<protein>
    <submittedName>
        <fullName evidence="14">Acid-sensing ion channel 2</fullName>
    </submittedName>
</protein>
<keyword evidence="15" id="KW-1185">Reference proteome</keyword>